<accession>A0A6C0DTV3</accession>
<evidence type="ECO:0000259" key="1">
    <source>
        <dbReference type="SMART" id="SM00423"/>
    </source>
</evidence>
<protein>
    <recommendedName>
        <fullName evidence="1">PSI domain-containing protein</fullName>
    </recommendedName>
</protein>
<reference evidence="2" key="1">
    <citation type="journal article" date="2020" name="Nature">
        <title>Giant virus diversity and host interactions through global metagenomics.</title>
        <authorList>
            <person name="Schulz F."/>
            <person name="Roux S."/>
            <person name="Paez-Espino D."/>
            <person name="Jungbluth S."/>
            <person name="Walsh D.A."/>
            <person name="Denef V.J."/>
            <person name="McMahon K.D."/>
            <person name="Konstantinidis K.T."/>
            <person name="Eloe-Fadrosh E.A."/>
            <person name="Kyrpides N.C."/>
            <person name="Woyke T."/>
        </authorList>
    </citation>
    <scope>NUCLEOTIDE SEQUENCE</scope>
    <source>
        <strain evidence="2">GVMAG-M-3300023174-60</strain>
    </source>
</reference>
<proteinExistence type="predicted"/>
<dbReference type="AlphaFoldDB" id="A0A6C0DTV3"/>
<dbReference type="InterPro" id="IPR016201">
    <property type="entry name" value="PSI"/>
</dbReference>
<feature type="domain" description="PSI" evidence="1">
    <location>
        <begin position="32"/>
        <end position="83"/>
    </location>
</feature>
<name>A0A6C0DTV3_9ZZZZ</name>
<sequence length="250" mass="27623">MKAKYFFMVSLIILFLVMIVSTKQKEGFMDDYCAKYKTCIDCSSSSGCSWCPNSNVCLTSTTLKSTDTMCNQNNTIASSFRCKSAGGIETPTLPEAIASDDVMYDFALYKNRITDKIPPPNLYMAGELKVSNEDLLSNMNDVRNDIANYKIEMPGIIASTVEQNIKPMVKGILGENYYIQGFEDMNAKTKCSTLNSCSSCVGDNDCAWNPRGNTCEKRGPNNLWQIIQPSRCVLSSTTIGNMLNRPAGNV</sequence>
<feature type="domain" description="PSI" evidence="1">
    <location>
        <begin position="190"/>
        <end position="233"/>
    </location>
</feature>
<evidence type="ECO:0000313" key="2">
    <source>
        <dbReference type="EMBL" id="QHT20034.1"/>
    </source>
</evidence>
<dbReference type="EMBL" id="MN739677">
    <property type="protein sequence ID" value="QHT20034.1"/>
    <property type="molecule type" value="Genomic_DNA"/>
</dbReference>
<organism evidence="2">
    <name type="scientific">viral metagenome</name>
    <dbReference type="NCBI Taxonomy" id="1070528"/>
    <lineage>
        <taxon>unclassified sequences</taxon>
        <taxon>metagenomes</taxon>
        <taxon>organismal metagenomes</taxon>
    </lineage>
</organism>
<dbReference type="SMART" id="SM00423">
    <property type="entry name" value="PSI"/>
    <property type="match status" value="2"/>
</dbReference>